<keyword evidence="2" id="KW-0479">Metal-binding</keyword>
<dbReference type="Proteomes" id="UP000320781">
    <property type="component" value="Unassembled WGS sequence"/>
</dbReference>
<dbReference type="SUPFAM" id="SSF102114">
    <property type="entry name" value="Radical SAM enzymes"/>
    <property type="match status" value="1"/>
</dbReference>
<evidence type="ECO:0000259" key="5">
    <source>
        <dbReference type="PROSITE" id="PS51918"/>
    </source>
</evidence>
<dbReference type="SFLD" id="SFLDS00029">
    <property type="entry name" value="Radical_SAM"/>
    <property type="match status" value="1"/>
</dbReference>
<protein>
    <submittedName>
        <fullName evidence="6">Radical SAM protein</fullName>
    </submittedName>
</protein>
<feature type="domain" description="Radical SAM core" evidence="5">
    <location>
        <begin position="4"/>
        <end position="223"/>
    </location>
</feature>
<evidence type="ECO:0000313" key="6">
    <source>
        <dbReference type="EMBL" id="TES86514.1"/>
    </source>
</evidence>
<organism evidence="6 7">
    <name type="scientific">Aerophobetes bacterium</name>
    <dbReference type="NCBI Taxonomy" id="2030807"/>
    <lineage>
        <taxon>Bacteria</taxon>
        <taxon>Candidatus Aerophobota</taxon>
    </lineage>
</organism>
<evidence type="ECO:0000256" key="2">
    <source>
        <dbReference type="ARBA" id="ARBA00022723"/>
    </source>
</evidence>
<proteinExistence type="predicted"/>
<dbReference type="EMBL" id="SOKU01000083">
    <property type="protein sequence ID" value="TES86514.1"/>
    <property type="molecule type" value="Genomic_DNA"/>
</dbReference>
<dbReference type="PANTHER" id="PTHR11228">
    <property type="entry name" value="RADICAL SAM DOMAIN PROTEIN"/>
    <property type="match status" value="1"/>
</dbReference>
<gene>
    <name evidence="6" type="ORF">E3J95_01750</name>
</gene>
<dbReference type="CDD" id="cd01335">
    <property type="entry name" value="Radical_SAM"/>
    <property type="match status" value="1"/>
</dbReference>
<accession>A0A523QL75</accession>
<dbReference type="InterPro" id="IPR007197">
    <property type="entry name" value="rSAM"/>
</dbReference>
<evidence type="ECO:0000256" key="4">
    <source>
        <dbReference type="ARBA" id="ARBA00023014"/>
    </source>
</evidence>
<keyword evidence="1" id="KW-0949">S-adenosyl-L-methionine</keyword>
<evidence type="ECO:0000256" key="1">
    <source>
        <dbReference type="ARBA" id="ARBA00022691"/>
    </source>
</evidence>
<dbReference type="PANTHER" id="PTHR11228:SF7">
    <property type="entry name" value="PQQA PEPTIDE CYCLASE"/>
    <property type="match status" value="1"/>
</dbReference>
<keyword evidence="3" id="KW-0408">Iron</keyword>
<dbReference type="InterPro" id="IPR050377">
    <property type="entry name" value="Radical_SAM_PqqE_MftC-like"/>
</dbReference>
<dbReference type="InterPro" id="IPR023885">
    <property type="entry name" value="4Fe4S-binding_SPASM_dom"/>
</dbReference>
<evidence type="ECO:0000256" key="3">
    <source>
        <dbReference type="ARBA" id="ARBA00023004"/>
    </source>
</evidence>
<name>A0A523QL75_UNCAE</name>
<evidence type="ECO:0000313" key="7">
    <source>
        <dbReference type="Proteomes" id="UP000320781"/>
    </source>
</evidence>
<dbReference type="InterPro" id="IPR058240">
    <property type="entry name" value="rSAM_sf"/>
</dbReference>
<keyword evidence="4" id="KW-0411">Iron-sulfur</keyword>
<sequence length="369" mass="41249">MKKVLLPKIIQIEVTTACQLRCVFCPHTVMAKEWLKTHMPWETFSSLLPFVRHAKLVHLQGWGEPLLHPRLWDMAVAIRERHGRVSLTTNALLLDESVAREACRIGLDLVAVSVAGARAETNDSLRVGSHLERICANISYLCRLKPRPKVHLVMQMMRPNIEELPELVTLASRLGVDEVIVPNLDYTPTEEADALRIFNRSADHNYTALTEEATRRGKELGIKVHIYPLSPRDDVLMCDAYPVDNVWISVSGEVAPCPYLALSLRGQLPRLFWGKKEDLPRFSFGNVTAGLDRILKGQTARSFREAFSRRLLADRMGIIATVKGSSMLGISGSSVDFFESLAQIASREGSSALPPAPDICHNCYKLYGL</sequence>
<comment type="caution">
    <text evidence="6">The sequence shown here is derived from an EMBL/GenBank/DDBJ whole genome shotgun (WGS) entry which is preliminary data.</text>
</comment>
<dbReference type="Pfam" id="PF04055">
    <property type="entry name" value="Radical_SAM"/>
    <property type="match status" value="1"/>
</dbReference>
<dbReference type="Gene3D" id="3.20.20.70">
    <property type="entry name" value="Aldolase class I"/>
    <property type="match status" value="1"/>
</dbReference>
<dbReference type="PROSITE" id="PS51918">
    <property type="entry name" value="RADICAL_SAM"/>
    <property type="match status" value="1"/>
</dbReference>
<dbReference type="Pfam" id="PF13186">
    <property type="entry name" value="SPASM"/>
    <property type="match status" value="1"/>
</dbReference>
<dbReference type="GO" id="GO:0046872">
    <property type="term" value="F:metal ion binding"/>
    <property type="evidence" value="ECO:0007669"/>
    <property type="project" value="UniProtKB-KW"/>
</dbReference>
<reference evidence="6 7" key="1">
    <citation type="submission" date="2019-03" db="EMBL/GenBank/DDBJ databases">
        <title>Metabolic potential of uncultured bacteria and archaea associated with petroleum seepage in deep-sea sediments.</title>
        <authorList>
            <person name="Dong X."/>
            <person name="Hubert C."/>
        </authorList>
    </citation>
    <scope>NUCLEOTIDE SEQUENCE [LARGE SCALE GENOMIC DNA]</scope>
    <source>
        <strain evidence="6">E44_bin92</strain>
    </source>
</reference>
<dbReference type="GO" id="GO:0003824">
    <property type="term" value="F:catalytic activity"/>
    <property type="evidence" value="ECO:0007669"/>
    <property type="project" value="InterPro"/>
</dbReference>
<dbReference type="SFLD" id="SFLDG01067">
    <property type="entry name" value="SPASM/twitch_domain_containing"/>
    <property type="match status" value="1"/>
</dbReference>
<dbReference type="GO" id="GO:0051536">
    <property type="term" value="F:iron-sulfur cluster binding"/>
    <property type="evidence" value="ECO:0007669"/>
    <property type="project" value="UniProtKB-KW"/>
</dbReference>
<dbReference type="InterPro" id="IPR013785">
    <property type="entry name" value="Aldolase_TIM"/>
</dbReference>
<dbReference type="AlphaFoldDB" id="A0A523QL75"/>